<dbReference type="InterPro" id="IPR023214">
    <property type="entry name" value="HAD_sf"/>
</dbReference>
<dbReference type="Gene3D" id="3.40.50.1000">
    <property type="entry name" value="HAD superfamily/HAD-like"/>
    <property type="match status" value="1"/>
</dbReference>
<keyword evidence="2" id="KW-1185">Reference proteome</keyword>
<dbReference type="PANTHER" id="PTHR46191:SF2">
    <property type="entry name" value="HALOACID DEHALOGENASE-LIKE HYDROLASE DOMAIN-CONTAINING PROTEIN 3"/>
    <property type="match status" value="1"/>
</dbReference>
<dbReference type="SFLD" id="SFLDG01129">
    <property type="entry name" value="C1.5:_HAD__Beta-PGM__Phosphata"/>
    <property type="match status" value="1"/>
</dbReference>
<organism evidence="1 2">
    <name type="scientific">Luteolibacter arcticus</name>
    <dbReference type="NCBI Taxonomy" id="1581411"/>
    <lineage>
        <taxon>Bacteria</taxon>
        <taxon>Pseudomonadati</taxon>
        <taxon>Verrucomicrobiota</taxon>
        <taxon>Verrucomicrobiia</taxon>
        <taxon>Verrucomicrobiales</taxon>
        <taxon>Verrucomicrobiaceae</taxon>
        <taxon>Luteolibacter</taxon>
    </lineage>
</organism>
<dbReference type="RefSeq" id="WP_264488751.1">
    <property type="nucleotide sequence ID" value="NZ_JAPDDT010000009.1"/>
</dbReference>
<keyword evidence="1" id="KW-0378">Hydrolase</keyword>
<accession>A0ABT3GMB9</accession>
<evidence type="ECO:0000313" key="2">
    <source>
        <dbReference type="Proteomes" id="UP001320876"/>
    </source>
</evidence>
<dbReference type="GO" id="GO:0016787">
    <property type="term" value="F:hydrolase activity"/>
    <property type="evidence" value="ECO:0007669"/>
    <property type="project" value="UniProtKB-KW"/>
</dbReference>
<reference evidence="1 2" key="1">
    <citation type="submission" date="2022-10" db="EMBL/GenBank/DDBJ databases">
        <title>Luteolibacter arcticus strain CCTCC AB 2014275, whole genome shotgun sequencing project.</title>
        <authorList>
            <person name="Zhao G."/>
            <person name="Shen L."/>
        </authorList>
    </citation>
    <scope>NUCLEOTIDE SEQUENCE [LARGE SCALE GENOMIC DNA]</scope>
    <source>
        <strain evidence="1 2">CCTCC AB 2014275</strain>
    </source>
</reference>
<dbReference type="InterPro" id="IPR051828">
    <property type="entry name" value="HAD-like_hydrolase_domain"/>
</dbReference>
<dbReference type="InterPro" id="IPR006439">
    <property type="entry name" value="HAD-SF_hydro_IA"/>
</dbReference>
<gene>
    <name evidence="1" type="ORF">OKA05_18905</name>
</gene>
<comment type="caution">
    <text evidence="1">The sequence shown here is derived from an EMBL/GenBank/DDBJ whole genome shotgun (WGS) entry which is preliminary data.</text>
</comment>
<dbReference type="EMBL" id="JAPDDT010000009">
    <property type="protein sequence ID" value="MCW1924642.1"/>
    <property type="molecule type" value="Genomic_DNA"/>
</dbReference>
<dbReference type="SFLD" id="SFLDS00003">
    <property type="entry name" value="Haloacid_Dehalogenase"/>
    <property type="match status" value="1"/>
</dbReference>
<evidence type="ECO:0000313" key="1">
    <source>
        <dbReference type="EMBL" id="MCW1924642.1"/>
    </source>
</evidence>
<sequence length="224" mass="24580">MPFFHRTPRAILFDIYGTLLKSSAGETHPDPALRALIERAHAASPHPFPEVDIREIHAAKHPGLSPSEVEQLAMEHEQAVNPVSAMPGAVETLRELSSRGILLGLVSNAQFYTVPVMATCLGSPLADFGIDPELCVFSYLEHRAKPDPHLFELARERLRARGIQPSEALYIGNDVRNDIEPANATGFRTALFTGDEASLRLRGKSLDECGADAVISYLLELCRM</sequence>
<dbReference type="Proteomes" id="UP001320876">
    <property type="component" value="Unassembled WGS sequence"/>
</dbReference>
<dbReference type="InterPro" id="IPR036412">
    <property type="entry name" value="HAD-like_sf"/>
</dbReference>
<protein>
    <submittedName>
        <fullName evidence="1">HAD family hydrolase</fullName>
    </submittedName>
</protein>
<proteinExistence type="predicted"/>
<dbReference type="Pfam" id="PF00702">
    <property type="entry name" value="Hydrolase"/>
    <property type="match status" value="1"/>
</dbReference>
<dbReference type="PRINTS" id="PR00413">
    <property type="entry name" value="HADHALOGNASE"/>
</dbReference>
<dbReference type="PANTHER" id="PTHR46191">
    <property type="match status" value="1"/>
</dbReference>
<dbReference type="SUPFAM" id="SSF56784">
    <property type="entry name" value="HAD-like"/>
    <property type="match status" value="1"/>
</dbReference>
<name>A0ABT3GMB9_9BACT</name>